<dbReference type="Gene3D" id="3.30.2010.10">
    <property type="entry name" value="Metalloproteases ('zincins'), catalytic domain"/>
    <property type="match status" value="1"/>
</dbReference>
<dbReference type="PANTHER" id="PTHR22726:SF1">
    <property type="entry name" value="METALLOENDOPEPTIDASE OMA1, MITOCHONDRIAL"/>
    <property type="match status" value="1"/>
</dbReference>
<evidence type="ECO:0000313" key="10">
    <source>
        <dbReference type="Proteomes" id="UP001321450"/>
    </source>
</evidence>
<organism evidence="9 10">
    <name type="scientific">Methylomarinovum tepidoasis</name>
    <dbReference type="NCBI Taxonomy" id="2840183"/>
    <lineage>
        <taxon>Bacteria</taxon>
        <taxon>Pseudomonadati</taxon>
        <taxon>Pseudomonadota</taxon>
        <taxon>Gammaproteobacteria</taxon>
        <taxon>Methylococcales</taxon>
        <taxon>Methylothermaceae</taxon>
        <taxon>Methylomarinovum</taxon>
    </lineage>
</organism>
<dbReference type="SUPFAM" id="SSF48452">
    <property type="entry name" value="TPR-like"/>
    <property type="match status" value="1"/>
</dbReference>
<evidence type="ECO:0000313" key="9">
    <source>
        <dbReference type="EMBL" id="BCX88122.1"/>
    </source>
</evidence>
<dbReference type="GO" id="GO:0004222">
    <property type="term" value="F:metalloendopeptidase activity"/>
    <property type="evidence" value="ECO:0007669"/>
    <property type="project" value="InterPro"/>
</dbReference>
<gene>
    <name evidence="9" type="ORF">MIN45_P0489</name>
</gene>
<evidence type="ECO:0000256" key="1">
    <source>
        <dbReference type="ARBA" id="ARBA00001947"/>
    </source>
</evidence>
<evidence type="ECO:0000259" key="8">
    <source>
        <dbReference type="Pfam" id="PF01435"/>
    </source>
</evidence>
<feature type="chain" id="PRO_5043773335" description="Peptidase M48 domain-containing protein" evidence="7">
    <location>
        <begin position="23"/>
        <end position="596"/>
    </location>
</feature>
<dbReference type="GO" id="GO:0046872">
    <property type="term" value="F:metal ion binding"/>
    <property type="evidence" value="ECO:0007669"/>
    <property type="project" value="UniProtKB-KW"/>
</dbReference>
<evidence type="ECO:0000256" key="5">
    <source>
        <dbReference type="ARBA" id="ARBA00022833"/>
    </source>
</evidence>
<evidence type="ECO:0000256" key="2">
    <source>
        <dbReference type="ARBA" id="ARBA00022670"/>
    </source>
</evidence>
<protein>
    <recommendedName>
        <fullName evidence="8">Peptidase M48 domain-containing protein</fullName>
    </recommendedName>
</protein>
<feature type="domain" description="Peptidase M48" evidence="8">
    <location>
        <begin position="53"/>
        <end position="131"/>
    </location>
</feature>
<accession>A0AAU9C3V6</accession>
<feature type="signal peptide" evidence="7">
    <location>
        <begin position="1"/>
        <end position="22"/>
    </location>
</feature>
<keyword evidence="6" id="KW-0482">Metalloprotease</keyword>
<dbReference type="InterPro" id="IPR011990">
    <property type="entry name" value="TPR-like_helical_dom_sf"/>
</dbReference>
<dbReference type="EMBL" id="AP024718">
    <property type="protein sequence ID" value="BCX88122.1"/>
    <property type="molecule type" value="Genomic_DNA"/>
</dbReference>
<evidence type="ECO:0000256" key="4">
    <source>
        <dbReference type="ARBA" id="ARBA00022801"/>
    </source>
</evidence>
<proteinExistence type="predicted"/>
<dbReference type="KEGG" id="meiy:MIN45_P0489"/>
<keyword evidence="5" id="KW-0862">Zinc</keyword>
<dbReference type="Gene3D" id="1.25.40.10">
    <property type="entry name" value="Tetratricopeptide repeat domain"/>
    <property type="match status" value="1"/>
</dbReference>
<dbReference type="Pfam" id="PF01435">
    <property type="entry name" value="Peptidase_M48"/>
    <property type="match status" value="1"/>
</dbReference>
<dbReference type="InterPro" id="IPR051156">
    <property type="entry name" value="Mito/Outer_Membr_Metalloprot"/>
</dbReference>
<evidence type="ECO:0000256" key="6">
    <source>
        <dbReference type="ARBA" id="ARBA00023049"/>
    </source>
</evidence>
<sequence length="596" mass="68183">MARLILILLTLTGLLAAGTAAAVPTEDSIDFYVESYGALTPEDDPRIAIAYRVFERVRAAADQSRHRTPRLVVIGGDTNAWAIALPSGHIVLSRKAVTLCFKQADENLARTRLAFVLGHELAHLAHDDYWHEEVERFLADSPDTQRIAHFLDQNFEVREKELAADDKGYIYAAMAGYPVHLLLERNDTKTDFFTFWMQQTQARISASHPFPEDRAALLRERLRMLQEKVAFFDMGARLAHFGRCSDAIYFLREFQQVFPGPAVLNDLGFCALQQARQAMPPRQAHFYWLPFLLDLDTRMPRTRAGLPEDEYRFLKHFPLNGTATGYLRDAADYLKRATESAPDYLPARINLATVQLYLGRPHQARAVLAEALRLAPDDWQAQMLDALALYEQSDADIDLWSAAVKRLETRADMPPAWRYNLARLLDIRPRNSDADQHWNQLATLVPRLPRFIREQVCRHQRVQPQPQCLTTPPAGRNVPLPWSWPIPQAGGTLVTPSLRARLFAGWESIPFDWFRAKLYGFIHRAPHHTAEVMEMDQYLQLQVTRTGLPSSEQAVARACPRPLHHRRIFQGTVVTCNNWAVLLRDGHPREAWWISR</sequence>
<keyword evidence="3" id="KW-0479">Metal-binding</keyword>
<dbReference type="Proteomes" id="UP001321450">
    <property type="component" value="Chromosome"/>
</dbReference>
<dbReference type="PANTHER" id="PTHR22726">
    <property type="entry name" value="METALLOENDOPEPTIDASE OMA1"/>
    <property type="match status" value="1"/>
</dbReference>
<comment type="cofactor">
    <cofactor evidence="1">
        <name>Zn(2+)</name>
        <dbReference type="ChEBI" id="CHEBI:29105"/>
    </cofactor>
</comment>
<dbReference type="InterPro" id="IPR001915">
    <property type="entry name" value="Peptidase_M48"/>
</dbReference>
<evidence type="ECO:0000256" key="3">
    <source>
        <dbReference type="ARBA" id="ARBA00022723"/>
    </source>
</evidence>
<name>A0AAU9C3V6_9GAMM</name>
<dbReference type="AlphaFoldDB" id="A0AAU9C3V6"/>
<keyword evidence="7" id="KW-0732">Signal</keyword>
<keyword evidence="10" id="KW-1185">Reference proteome</keyword>
<keyword evidence="4" id="KW-0378">Hydrolase</keyword>
<dbReference type="Pfam" id="PF14559">
    <property type="entry name" value="TPR_19"/>
    <property type="match status" value="1"/>
</dbReference>
<evidence type="ECO:0000256" key="7">
    <source>
        <dbReference type="SAM" id="SignalP"/>
    </source>
</evidence>
<dbReference type="GO" id="GO:0051603">
    <property type="term" value="P:proteolysis involved in protein catabolic process"/>
    <property type="evidence" value="ECO:0007669"/>
    <property type="project" value="TreeGrafter"/>
</dbReference>
<reference evidence="10" key="1">
    <citation type="journal article" date="2024" name="Int. J. Syst. Evol. Microbiol.">
        <title>Methylomarinovum tepidoasis sp. nov., a moderately thermophilic methanotroph of the family Methylothermaceae isolated from a deep-sea hydrothermal field.</title>
        <authorList>
            <person name="Hirayama H."/>
            <person name="Takaki Y."/>
            <person name="Abe M."/>
            <person name="Miyazaki M."/>
            <person name="Uematsu K."/>
            <person name="Matsui Y."/>
            <person name="Takai K."/>
        </authorList>
    </citation>
    <scope>NUCLEOTIDE SEQUENCE [LARGE SCALE GENOMIC DNA]</scope>
    <source>
        <strain evidence="10">IN45</strain>
    </source>
</reference>
<keyword evidence="2" id="KW-0645">Protease</keyword>
<dbReference type="GO" id="GO:0016020">
    <property type="term" value="C:membrane"/>
    <property type="evidence" value="ECO:0007669"/>
    <property type="project" value="TreeGrafter"/>
</dbReference>